<dbReference type="GO" id="GO:0030121">
    <property type="term" value="C:AP-1 adaptor complex"/>
    <property type="evidence" value="ECO:0007669"/>
    <property type="project" value="TreeGrafter"/>
</dbReference>
<dbReference type="GO" id="GO:0030276">
    <property type="term" value="F:clathrin binding"/>
    <property type="evidence" value="ECO:0007669"/>
    <property type="project" value="InterPro"/>
</dbReference>
<reference evidence="3" key="2">
    <citation type="submission" date="2025-09" db="UniProtKB">
        <authorList>
            <consortium name="Ensembl"/>
        </authorList>
    </citation>
    <scope>IDENTIFICATION</scope>
</reference>
<dbReference type="Proteomes" id="UP000694385">
    <property type="component" value="Unassembled WGS sequence"/>
</dbReference>
<dbReference type="Pfam" id="PF15045">
    <property type="entry name" value="Clathrin_bdg"/>
    <property type="match status" value="1"/>
</dbReference>
<evidence type="ECO:0000313" key="4">
    <source>
        <dbReference type="Proteomes" id="UP000694385"/>
    </source>
</evidence>
<evidence type="ECO:0000313" key="3">
    <source>
        <dbReference type="Ensembl" id="ENSJJAP00000021769.1"/>
    </source>
</evidence>
<feature type="region of interest" description="Disordered" evidence="1">
    <location>
        <begin position="1"/>
        <end position="57"/>
    </location>
</feature>
<dbReference type="GeneTree" id="ENSGT00940000154186"/>
<dbReference type="GO" id="GO:0032588">
    <property type="term" value="C:trans-Golgi network membrane"/>
    <property type="evidence" value="ECO:0007669"/>
    <property type="project" value="InterPro"/>
</dbReference>
<evidence type="ECO:0000256" key="1">
    <source>
        <dbReference type="SAM" id="MobiDB-lite"/>
    </source>
</evidence>
<accession>A0A8C5L9D7</accession>
<gene>
    <name evidence="3" type="primary">Clba1</name>
</gene>
<dbReference type="InterPro" id="IPR029205">
    <property type="entry name" value="Clathrin-bd"/>
</dbReference>
<feature type="domain" description="Aftiphilin clathrin-binding box" evidence="2">
    <location>
        <begin position="193"/>
        <end position="272"/>
    </location>
</feature>
<feature type="region of interest" description="Disordered" evidence="1">
    <location>
        <begin position="86"/>
        <end position="129"/>
    </location>
</feature>
<dbReference type="GeneID" id="101593929"/>
<dbReference type="CTD" id="122616"/>
<dbReference type="OMA" id="WSESHCQ"/>
<protein>
    <submittedName>
        <fullName evidence="3">Clathrin binding box of aftiphilin containing 1</fullName>
    </submittedName>
</protein>
<proteinExistence type="predicted"/>
<dbReference type="Ensembl" id="ENSJJAT00000028325.1">
    <property type="protein sequence ID" value="ENSJJAP00000021769.1"/>
    <property type="gene ID" value="ENSJJAG00000022030.1"/>
</dbReference>
<dbReference type="InterPro" id="IPR046359">
    <property type="entry name" value="Aftin-like"/>
</dbReference>
<dbReference type="OrthoDB" id="9894316at2759"/>
<sequence length="324" mass="34994">MQGRQELGGEPMSDPAGESGEVSLIQTSRGQSADRLERTESCCTGPGALPERKASGPWLEEGLPTCPPSCPHSGELCGGWGEFESFQESEAEQSSQSLGLPGRCTGPQRQRTPSVPKEHGSCQAQQGGPWVTGTAAGPSSELILSSENVFSFAFQEVSVEQAAEDICSLDHFLEINSKESAGLASVPRLCSESRKLWRALQNTDTMSPSQGLWSDSRCQENLFLVLGVDTAQKSLSRVQGHTSENSDLREPEDLLAVSSFHLHHCKALIQTKLSGTPGGGKGSLITYSLFLKTPLHGTRHCITIPRKKILTPRTLKMAFFKDVR</sequence>
<organism evidence="3 4">
    <name type="scientific">Jaculus jaculus</name>
    <name type="common">Lesser Egyptian jerboa</name>
    <dbReference type="NCBI Taxonomy" id="51337"/>
    <lineage>
        <taxon>Eukaryota</taxon>
        <taxon>Metazoa</taxon>
        <taxon>Chordata</taxon>
        <taxon>Craniata</taxon>
        <taxon>Vertebrata</taxon>
        <taxon>Euteleostomi</taxon>
        <taxon>Mammalia</taxon>
        <taxon>Eutheria</taxon>
        <taxon>Euarchontoglires</taxon>
        <taxon>Glires</taxon>
        <taxon>Rodentia</taxon>
        <taxon>Myomorpha</taxon>
        <taxon>Dipodoidea</taxon>
        <taxon>Dipodidae</taxon>
        <taxon>Dipodinae</taxon>
        <taxon>Jaculus</taxon>
    </lineage>
</organism>
<keyword evidence="4" id="KW-1185">Reference proteome</keyword>
<dbReference type="PANTHER" id="PTHR16156">
    <property type="entry name" value="AFTIPHILIN A-RELATED"/>
    <property type="match status" value="1"/>
</dbReference>
<dbReference type="PANTHER" id="PTHR16156:SF7">
    <property type="entry name" value="CLATHRIN BINDING BOX OF AFTIPHILIN CONTAINING 1"/>
    <property type="match status" value="1"/>
</dbReference>
<name>A0A8C5L9D7_JACJA</name>
<evidence type="ECO:0000259" key="2">
    <source>
        <dbReference type="Pfam" id="PF15045"/>
    </source>
</evidence>
<reference evidence="3" key="1">
    <citation type="submission" date="2025-08" db="UniProtKB">
        <authorList>
            <consortium name="Ensembl"/>
        </authorList>
    </citation>
    <scope>IDENTIFICATION</scope>
</reference>
<dbReference type="AlphaFoldDB" id="A0A8C5L9D7"/>